<organism evidence="1 2">
    <name type="scientific">Babesia microti (strain RI)</name>
    <dbReference type="NCBI Taxonomy" id="1133968"/>
    <lineage>
        <taxon>Eukaryota</taxon>
        <taxon>Sar</taxon>
        <taxon>Alveolata</taxon>
        <taxon>Apicomplexa</taxon>
        <taxon>Aconoidasida</taxon>
        <taxon>Piroplasmida</taxon>
        <taxon>Babesiidae</taxon>
        <taxon>Babesia</taxon>
    </lineage>
</organism>
<evidence type="ECO:0000313" key="1">
    <source>
        <dbReference type="EMBL" id="SIO73593.1"/>
    </source>
</evidence>
<reference evidence="1 2" key="1">
    <citation type="journal article" date="2012" name="Nucleic Acids Res.">
        <title>Sequencing of the smallest Apicomplexan genome from the human pathogen Babesia microti.</title>
        <authorList>
            <person name="Cornillot E."/>
            <person name="Hadj-Kaddour K."/>
            <person name="Dassouli A."/>
            <person name="Noel B."/>
            <person name="Ranwez V."/>
            <person name="Vacherie B."/>
            <person name="Augagneur Y."/>
            <person name="Bres V."/>
            <person name="Duclos A."/>
            <person name="Randazzo S."/>
            <person name="Carcy B."/>
            <person name="Debierre-Grockiego F."/>
            <person name="Delbecq S."/>
            <person name="Moubri-Menage K."/>
            <person name="Shams-Eldin H."/>
            <person name="Usmani-Brown S."/>
            <person name="Bringaud F."/>
            <person name="Wincker P."/>
            <person name="Vivares C.P."/>
            <person name="Schwarz R.T."/>
            <person name="Schetters T.P."/>
            <person name="Krause P.J."/>
            <person name="Gorenflot A."/>
            <person name="Berry V."/>
            <person name="Barbe V."/>
            <person name="Ben Mamoun C."/>
        </authorList>
    </citation>
    <scope>NUCLEOTIDE SEQUENCE [LARGE SCALE GENOMIC DNA]</scope>
    <source>
        <strain evidence="1 2">RI</strain>
    </source>
</reference>
<dbReference type="Proteomes" id="UP000002899">
    <property type="component" value="Chromosome IV"/>
</dbReference>
<dbReference type="OrthoDB" id="359899at2759"/>
<protein>
    <submittedName>
        <fullName evidence="1">Uncharacterized protein</fullName>
    </submittedName>
</protein>
<proteinExistence type="predicted"/>
<dbReference type="VEuPathDB" id="PiroplasmaDB:BmR1_04g05837"/>
<dbReference type="RefSeq" id="XP_021337678.1">
    <property type="nucleotide sequence ID" value="XM_021482442.1"/>
</dbReference>
<sequence>MYNKTLLNSFKRQFSSIKFFETKKVADEAKYFKKEEEELLRKLLDKNPEIKLKHKSDLDNETGSLAQDISLVLSKYNFNNVNGQLINDLISVFTCNGYKKSN</sequence>
<reference evidence="1 2" key="2">
    <citation type="journal article" date="2013" name="PLoS ONE">
        <title>Whole genome mapping and re-organization of the nuclear and mitochondrial genomes of Babesia microti isolates.</title>
        <authorList>
            <person name="Cornillot E."/>
            <person name="Dassouli A."/>
            <person name="Garg A."/>
            <person name="Pachikara N."/>
            <person name="Randazzo S."/>
            <person name="Depoix D."/>
            <person name="Carcy B."/>
            <person name="Delbecq S."/>
            <person name="Frutos R."/>
            <person name="Silva J.C."/>
            <person name="Sutton R."/>
            <person name="Krause P.J."/>
            <person name="Mamoun C.B."/>
        </authorList>
    </citation>
    <scope>NUCLEOTIDE SEQUENCE [LARGE SCALE GENOMIC DNA]</scope>
    <source>
        <strain evidence="1 2">RI</strain>
    </source>
</reference>
<reference evidence="1 2" key="3">
    <citation type="journal article" date="2016" name="Sci. Rep.">
        <title>Genome-wide diversity and gene expression profiling of Babesia microti isolates identify polymorphic genes that mediate host-pathogen interactions.</title>
        <authorList>
            <person name="Silva J.C."/>
            <person name="Cornillot E."/>
            <person name="McCracken C."/>
            <person name="Usmani-Brown S."/>
            <person name="Dwivedi A."/>
            <person name="Ifeonu O.O."/>
            <person name="Crabtree J."/>
            <person name="Gotia H.T."/>
            <person name="Virji A.Z."/>
            <person name="Reynes C."/>
            <person name="Colinge J."/>
            <person name="Kumar V."/>
            <person name="Lawres L."/>
            <person name="Pazzi J.E."/>
            <person name="Pablo J.V."/>
            <person name="Hung C."/>
            <person name="Brancato J."/>
            <person name="Kumari P."/>
            <person name="Orvis J."/>
            <person name="Tretina K."/>
            <person name="Chibucos M."/>
            <person name="Ott S."/>
            <person name="Sadzewicz L."/>
            <person name="Sengamalay N."/>
            <person name="Shetty A.C."/>
            <person name="Su Q."/>
            <person name="Tallon L."/>
            <person name="Fraser C.M."/>
            <person name="Frutos R."/>
            <person name="Molina D.M."/>
            <person name="Krause P.J."/>
            <person name="Ben Mamoun C."/>
        </authorList>
    </citation>
    <scope>NUCLEOTIDE SEQUENCE [LARGE SCALE GENOMIC DNA]</scope>
    <source>
        <strain evidence="1 2">RI</strain>
    </source>
</reference>
<dbReference type="EMBL" id="LN871599">
    <property type="protein sequence ID" value="SIO73593.1"/>
    <property type="molecule type" value="Genomic_DNA"/>
</dbReference>
<evidence type="ECO:0000313" key="2">
    <source>
        <dbReference type="Proteomes" id="UP000002899"/>
    </source>
</evidence>
<dbReference type="AlphaFoldDB" id="A0A1N6LXK4"/>
<dbReference type="GeneID" id="24425814"/>
<name>A0A1N6LXK4_BABMR</name>
<keyword evidence="2" id="KW-1185">Reference proteome</keyword>
<dbReference type="KEGG" id="bmic:BmR1_04g05837"/>
<accession>A0A1N6LXK4</accession>